<evidence type="ECO:0000256" key="10">
    <source>
        <dbReference type="HAMAP-Rule" id="MF_02019"/>
    </source>
</evidence>
<evidence type="ECO:0000256" key="3">
    <source>
        <dbReference type="ARBA" id="ARBA00022618"/>
    </source>
</evidence>
<dbReference type="GO" id="GO:0005737">
    <property type="term" value="C:cytoplasm"/>
    <property type="evidence" value="ECO:0007669"/>
    <property type="project" value="UniProtKB-SubCell"/>
</dbReference>
<dbReference type="PANTHER" id="PTHR43024">
    <property type="entry name" value="UDP-N-ACETYLMURAMOYL-TRIPEPTIDE--D-ALANYL-D-ALANINE LIGASE"/>
    <property type="match status" value="1"/>
</dbReference>
<dbReference type="UniPathway" id="UPA00219"/>
<comment type="pathway">
    <text evidence="10 11">Cell wall biogenesis; peptidoglycan biosynthesis.</text>
</comment>
<dbReference type="InterPro" id="IPR004101">
    <property type="entry name" value="Mur_ligase_C"/>
</dbReference>
<keyword evidence="7 10" id="KW-0573">Peptidoglycan synthesis</keyword>
<dbReference type="InterPro" id="IPR036615">
    <property type="entry name" value="Mur_ligase_C_dom_sf"/>
</dbReference>
<protein>
    <recommendedName>
        <fullName evidence="10 11">UDP-N-acetylmuramoyl-tripeptide--D-alanyl-D-alanine ligase</fullName>
        <ecNumber evidence="10 11">6.3.2.10</ecNumber>
    </recommendedName>
    <alternativeName>
        <fullName evidence="10">D-alanyl-D-alanine-adding enzyme</fullName>
    </alternativeName>
</protein>
<organism evidence="14 15">
    <name type="scientific">Oenococcus kitaharae DSM 17330</name>
    <dbReference type="NCBI Taxonomy" id="1045004"/>
    <lineage>
        <taxon>Bacteria</taxon>
        <taxon>Bacillati</taxon>
        <taxon>Bacillota</taxon>
        <taxon>Bacilli</taxon>
        <taxon>Lactobacillales</taxon>
        <taxon>Lactobacillaceae</taxon>
        <taxon>Oenococcus</taxon>
    </lineage>
</organism>
<comment type="catalytic activity">
    <reaction evidence="11">
        <text>D-alanyl-D-alanine + UDP-N-acetyl-alpha-D-muramoyl-L-alanyl-gamma-D-glutamyl-meso-2,6-diaminopimelate + ATP = UDP-N-acetyl-alpha-D-muramoyl-L-alanyl-gamma-D-glutamyl-meso-2,6-diaminopimeloyl-D-alanyl-D-alanine + ADP + phosphate + H(+)</text>
        <dbReference type="Rhea" id="RHEA:28374"/>
        <dbReference type="ChEBI" id="CHEBI:15378"/>
        <dbReference type="ChEBI" id="CHEBI:30616"/>
        <dbReference type="ChEBI" id="CHEBI:43474"/>
        <dbReference type="ChEBI" id="CHEBI:57822"/>
        <dbReference type="ChEBI" id="CHEBI:61386"/>
        <dbReference type="ChEBI" id="CHEBI:83905"/>
        <dbReference type="ChEBI" id="CHEBI:456216"/>
        <dbReference type="EC" id="6.3.2.10"/>
    </reaction>
</comment>
<dbReference type="SUPFAM" id="SSF63418">
    <property type="entry name" value="MurE/MurF N-terminal domain"/>
    <property type="match status" value="1"/>
</dbReference>
<evidence type="ECO:0000259" key="12">
    <source>
        <dbReference type="Pfam" id="PF02875"/>
    </source>
</evidence>
<comment type="subcellular location">
    <subcellularLocation>
        <location evidence="10 11">Cytoplasm</location>
    </subcellularLocation>
</comment>
<name>G9WHJ5_9LACO</name>
<comment type="function">
    <text evidence="10 11">Involved in cell wall formation. Catalyzes the final step in the synthesis of UDP-N-acetylmuramoyl-pentapeptide, the precursor of murein.</text>
</comment>
<keyword evidence="3 10" id="KW-0132">Cell division</keyword>
<proteinExistence type="inferred from homology"/>
<evidence type="ECO:0000313" key="14">
    <source>
        <dbReference type="EMBL" id="EHN58334.1"/>
    </source>
</evidence>
<dbReference type="InterPro" id="IPR036565">
    <property type="entry name" value="Mur-like_cat_sf"/>
</dbReference>
<evidence type="ECO:0000256" key="9">
    <source>
        <dbReference type="ARBA" id="ARBA00023316"/>
    </source>
</evidence>
<evidence type="ECO:0000256" key="5">
    <source>
        <dbReference type="ARBA" id="ARBA00022840"/>
    </source>
</evidence>
<dbReference type="PATRIC" id="fig|1045004.4.peg.210"/>
<dbReference type="AlphaFoldDB" id="G9WHJ5"/>
<dbReference type="SUPFAM" id="SSF53244">
    <property type="entry name" value="MurD-like peptide ligases, peptide-binding domain"/>
    <property type="match status" value="1"/>
</dbReference>
<evidence type="ECO:0000256" key="7">
    <source>
        <dbReference type="ARBA" id="ARBA00022984"/>
    </source>
</evidence>
<dbReference type="SUPFAM" id="SSF53623">
    <property type="entry name" value="MurD-like peptide ligases, catalytic domain"/>
    <property type="match status" value="1"/>
</dbReference>
<evidence type="ECO:0000256" key="1">
    <source>
        <dbReference type="ARBA" id="ARBA00022490"/>
    </source>
</evidence>
<keyword evidence="5 10" id="KW-0067">ATP-binding</keyword>
<accession>G9WHJ5</accession>
<keyword evidence="2 10" id="KW-0436">Ligase</keyword>
<dbReference type="GO" id="GO:0009252">
    <property type="term" value="P:peptidoglycan biosynthetic process"/>
    <property type="evidence" value="ECO:0007669"/>
    <property type="project" value="UniProtKB-UniRule"/>
</dbReference>
<dbReference type="HOGENOM" id="CLU_031507_1_0_9"/>
<dbReference type="STRING" id="336988.NT96_04245"/>
<comment type="caution">
    <text evidence="14">The sequence shown here is derived from an EMBL/GenBank/DDBJ whole genome shotgun (WGS) entry which is preliminary data.</text>
</comment>
<evidence type="ECO:0000256" key="2">
    <source>
        <dbReference type="ARBA" id="ARBA00022598"/>
    </source>
</evidence>
<dbReference type="EC" id="6.3.2.10" evidence="10 11"/>
<dbReference type="EMBL" id="AFVZ01000001">
    <property type="protein sequence ID" value="EHN58334.1"/>
    <property type="molecule type" value="Genomic_DNA"/>
</dbReference>
<dbReference type="InterPro" id="IPR051046">
    <property type="entry name" value="MurCDEF_CellWall_CoF430Synth"/>
</dbReference>
<evidence type="ECO:0000313" key="15">
    <source>
        <dbReference type="Proteomes" id="UP000004959"/>
    </source>
</evidence>
<evidence type="ECO:0000256" key="4">
    <source>
        <dbReference type="ARBA" id="ARBA00022741"/>
    </source>
</evidence>
<keyword evidence="1 10" id="KW-0963">Cytoplasm</keyword>
<dbReference type="NCBIfam" id="TIGR01143">
    <property type="entry name" value="murF"/>
    <property type="match status" value="1"/>
</dbReference>
<keyword evidence="4 10" id="KW-0547">Nucleotide-binding</keyword>
<dbReference type="Gene3D" id="3.90.190.20">
    <property type="entry name" value="Mur ligase, C-terminal domain"/>
    <property type="match status" value="1"/>
</dbReference>
<keyword evidence="15" id="KW-1185">Reference proteome</keyword>
<evidence type="ECO:0000256" key="11">
    <source>
        <dbReference type="RuleBase" id="RU004136"/>
    </source>
</evidence>
<dbReference type="InterPro" id="IPR005863">
    <property type="entry name" value="UDP-N-AcMur_synth"/>
</dbReference>
<feature type="domain" description="Mur ligase central" evidence="13">
    <location>
        <begin position="125"/>
        <end position="306"/>
    </location>
</feature>
<dbReference type="GO" id="GO:0008360">
    <property type="term" value="P:regulation of cell shape"/>
    <property type="evidence" value="ECO:0007669"/>
    <property type="project" value="UniProtKB-KW"/>
</dbReference>
<evidence type="ECO:0000259" key="13">
    <source>
        <dbReference type="Pfam" id="PF08245"/>
    </source>
</evidence>
<dbReference type="Pfam" id="PF08245">
    <property type="entry name" value="Mur_ligase_M"/>
    <property type="match status" value="1"/>
</dbReference>
<dbReference type="eggNOG" id="COG0770">
    <property type="taxonomic scope" value="Bacteria"/>
</dbReference>
<dbReference type="PANTHER" id="PTHR43024:SF1">
    <property type="entry name" value="UDP-N-ACETYLMURAMOYL-TRIPEPTIDE--D-ALANYL-D-ALANINE LIGASE"/>
    <property type="match status" value="1"/>
</dbReference>
<evidence type="ECO:0000256" key="6">
    <source>
        <dbReference type="ARBA" id="ARBA00022960"/>
    </source>
</evidence>
<sequence length="461" mass="50716">MKYSLSQVNEIVHGRLLNIDEGKARQLFVTSVDFDSRRIRQNGLFLPISDHDHPKIHEKFADYTIAGVDGHLFIDATAKKGAAASLADHFVDSKLPIIQVEDTQLAFWQLAADYLKRINPTRIAVTGSNGKTTTKDLIASILATKYRVHHTEASNNNEIGLPKTILDMPEDTQIAVFEIGMDRPGQLTALSGLIQPDIALITMIGEAHIAFFKTRERIADAKIEIITGLKKDGTFIYDGDEPLLTARAGQFAGRKITFGLGAQNRYKLEHVSSNSTLSFDLNQQHYQVNLLGAFNAKNTAAAIAAAECFDLTPSDIQTGLDQLQLTKNRLQLLNGSQGEKIISDVYNSNPTAAREAIHILQSFPSKGHKFLVLGDMLELGDQAAAMHMALKEPIQTAGFDHVYLVGPLMQNLARDLNAPHYDQKSLDRLTTDLKAQLSPGDVVLLKASHGLHLEKVEQSLI</sequence>
<dbReference type="OrthoDB" id="9801978at2"/>
<gene>
    <name evidence="10" type="primary">murF</name>
    <name evidence="14" type="ORF">OKIT_0209</name>
</gene>
<dbReference type="InterPro" id="IPR013221">
    <property type="entry name" value="Mur_ligase_cen"/>
</dbReference>
<comment type="similarity">
    <text evidence="10">Belongs to the MurCDEF family. MurF subfamily.</text>
</comment>
<dbReference type="Proteomes" id="UP000004959">
    <property type="component" value="Chromosome"/>
</dbReference>
<evidence type="ECO:0000256" key="8">
    <source>
        <dbReference type="ARBA" id="ARBA00023306"/>
    </source>
</evidence>
<feature type="binding site" evidence="10">
    <location>
        <begin position="127"/>
        <end position="133"/>
    </location>
    <ligand>
        <name>ATP</name>
        <dbReference type="ChEBI" id="CHEBI:30616"/>
    </ligand>
</feature>
<dbReference type="HAMAP" id="MF_02019">
    <property type="entry name" value="MurF"/>
    <property type="match status" value="1"/>
</dbReference>
<dbReference type="GO" id="GO:0047480">
    <property type="term" value="F:UDP-N-acetylmuramoyl-tripeptide-D-alanyl-D-alanine ligase activity"/>
    <property type="evidence" value="ECO:0007669"/>
    <property type="project" value="UniProtKB-UniRule"/>
</dbReference>
<dbReference type="Gene3D" id="3.40.1190.10">
    <property type="entry name" value="Mur-like, catalytic domain"/>
    <property type="match status" value="1"/>
</dbReference>
<dbReference type="GO" id="GO:0008766">
    <property type="term" value="F:UDP-N-acetylmuramoylalanyl-D-glutamyl-2,6-diaminopimelate-D-alanyl-D-alanine ligase activity"/>
    <property type="evidence" value="ECO:0007669"/>
    <property type="project" value="RHEA"/>
</dbReference>
<comment type="catalytic activity">
    <reaction evidence="10">
        <text>UDP-N-acetyl-alpha-D-muramoyl-L-alanyl-gamma-D-glutamyl-L-lysine + D-alanyl-D-alanine + ATP = UDP-N-acetyl-alpha-D-muramoyl-L-alanyl-gamma-D-glutamyl-L-lysyl-D-alanyl-D-alanine + ADP + phosphate + H(+)</text>
        <dbReference type="Rhea" id="RHEA:16085"/>
        <dbReference type="ChEBI" id="CHEBI:15378"/>
        <dbReference type="ChEBI" id="CHEBI:30616"/>
        <dbReference type="ChEBI" id="CHEBI:43474"/>
        <dbReference type="ChEBI" id="CHEBI:57822"/>
        <dbReference type="ChEBI" id="CHEBI:70758"/>
        <dbReference type="ChEBI" id="CHEBI:83903"/>
        <dbReference type="ChEBI" id="CHEBI:456216"/>
        <dbReference type="EC" id="6.3.2.10"/>
    </reaction>
</comment>
<dbReference type="GO" id="GO:0005524">
    <property type="term" value="F:ATP binding"/>
    <property type="evidence" value="ECO:0007669"/>
    <property type="project" value="UniProtKB-UniRule"/>
</dbReference>
<dbReference type="GO" id="GO:0071555">
    <property type="term" value="P:cell wall organization"/>
    <property type="evidence" value="ECO:0007669"/>
    <property type="project" value="UniProtKB-KW"/>
</dbReference>
<keyword evidence="8 10" id="KW-0131">Cell cycle</keyword>
<dbReference type="Gene3D" id="3.40.1390.10">
    <property type="entry name" value="MurE/MurF, N-terminal domain"/>
    <property type="match status" value="1"/>
</dbReference>
<dbReference type="RefSeq" id="WP_007744532.1">
    <property type="nucleotide sequence ID" value="NZ_CM001398.1"/>
</dbReference>
<feature type="domain" description="Mur ligase C-terminal" evidence="12">
    <location>
        <begin position="328"/>
        <end position="448"/>
    </location>
</feature>
<dbReference type="Pfam" id="PF02875">
    <property type="entry name" value="Mur_ligase_C"/>
    <property type="match status" value="1"/>
</dbReference>
<dbReference type="GO" id="GO:0051301">
    <property type="term" value="P:cell division"/>
    <property type="evidence" value="ECO:0007669"/>
    <property type="project" value="UniProtKB-KW"/>
</dbReference>
<keyword evidence="9 10" id="KW-0961">Cell wall biogenesis/degradation</keyword>
<dbReference type="InterPro" id="IPR035911">
    <property type="entry name" value="MurE/MurF_N"/>
</dbReference>
<keyword evidence="6 10" id="KW-0133">Cell shape</keyword>
<reference evidence="14 15" key="1">
    <citation type="journal article" date="2012" name="PLoS ONE">
        <title>Functional divergence in the genus oenococcus as predicted by genome sequencing of the newly-described species, Oenococcus kitaharae.</title>
        <authorList>
            <person name="Borneman A.R."/>
            <person name="McCarthy J.M."/>
            <person name="Chambers P.J."/>
            <person name="Bartowsky E.J."/>
        </authorList>
    </citation>
    <scope>NUCLEOTIDE SEQUENCE [LARGE SCALE GENOMIC DNA]</scope>
    <source>
        <strain evidence="15">DSM17330</strain>
    </source>
</reference>